<evidence type="ECO:0000313" key="11">
    <source>
        <dbReference type="EMBL" id="RHD10219.1"/>
    </source>
</evidence>
<dbReference type="EMBL" id="QSIS01000003">
    <property type="protein sequence ID" value="RHD10219.1"/>
    <property type="molecule type" value="Genomic_DNA"/>
</dbReference>
<feature type="transmembrane region" description="Helical" evidence="8">
    <location>
        <begin position="6"/>
        <end position="25"/>
    </location>
</feature>
<protein>
    <submittedName>
        <fullName evidence="10">AEC family transporter</fullName>
    </submittedName>
    <submittedName>
        <fullName evidence="9">Putative transporter YfdV</fullName>
    </submittedName>
</protein>
<dbReference type="OrthoDB" id="9794315at2"/>
<evidence type="ECO:0000256" key="3">
    <source>
        <dbReference type="ARBA" id="ARBA00022448"/>
    </source>
</evidence>
<evidence type="ECO:0000256" key="5">
    <source>
        <dbReference type="ARBA" id="ARBA00022692"/>
    </source>
</evidence>
<dbReference type="EMBL" id="QROY01000001">
    <property type="protein sequence ID" value="RHL72415.1"/>
    <property type="molecule type" value="Genomic_DNA"/>
</dbReference>
<evidence type="ECO:0000313" key="10">
    <source>
        <dbReference type="EMBL" id="RHC14233.1"/>
    </source>
</evidence>
<evidence type="ECO:0000313" key="9">
    <source>
        <dbReference type="EMBL" id="CUQ77519.1"/>
    </source>
</evidence>
<evidence type="ECO:0000313" key="14">
    <source>
        <dbReference type="Proteomes" id="UP000284794"/>
    </source>
</evidence>
<reference evidence="9 13" key="1">
    <citation type="submission" date="2015-09" db="EMBL/GenBank/DDBJ databases">
        <authorList>
            <consortium name="Pathogen Informatics"/>
        </authorList>
    </citation>
    <scope>NUCLEOTIDE SEQUENCE [LARGE SCALE GENOMIC DNA]</scope>
    <source>
        <strain evidence="9 13">2789STDY5834875</strain>
    </source>
</reference>
<dbReference type="PANTHER" id="PTHR36838:SF4">
    <property type="entry name" value="AUXIN EFFLUX CARRIER FAMILY PROTEIN"/>
    <property type="match status" value="1"/>
</dbReference>
<dbReference type="Proteomes" id="UP000285201">
    <property type="component" value="Unassembled WGS sequence"/>
</dbReference>
<dbReference type="Proteomes" id="UP000095621">
    <property type="component" value="Unassembled WGS sequence"/>
</dbReference>
<evidence type="ECO:0000313" key="16">
    <source>
        <dbReference type="Proteomes" id="UP000285844"/>
    </source>
</evidence>
<keyword evidence="5 8" id="KW-0812">Transmembrane</keyword>
<name>A0A174YXW5_9FIRM</name>
<organism evidence="9 13">
    <name type="scientific">Lachnospira eligens</name>
    <dbReference type="NCBI Taxonomy" id="39485"/>
    <lineage>
        <taxon>Bacteria</taxon>
        <taxon>Bacillati</taxon>
        <taxon>Bacillota</taxon>
        <taxon>Clostridia</taxon>
        <taxon>Lachnospirales</taxon>
        <taxon>Lachnospiraceae</taxon>
        <taxon>Lachnospira</taxon>
    </lineage>
</organism>
<evidence type="ECO:0000313" key="13">
    <source>
        <dbReference type="Proteomes" id="UP000095621"/>
    </source>
</evidence>
<feature type="transmembrane region" description="Helical" evidence="8">
    <location>
        <begin position="68"/>
        <end position="91"/>
    </location>
</feature>
<dbReference type="InterPro" id="IPR038770">
    <property type="entry name" value="Na+/solute_symporter_sf"/>
</dbReference>
<feature type="transmembrane region" description="Helical" evidence="8">
    <location>
        <begin position="237"/>
        <end position="260"/>
    </location>
</feature>
<evidence type="ECO:0000256" key="4">
    <source>
        <dbReference type="ARBA" id="ARBA00022475"/>
    </source>
</evidence>
<sequence length="323" mass="35345">MDSFLYSINATVPIFLVMIVGWVIKQLGVIDDHFANVANKYVFKVALPVLLFRDLAAADFKSQFDVKFVLYCMIVTTIMFSGIWICTEIFMKDDTQKGAFVQASFRSSAAILGMAFIQNMYQSTGMAPLMIVAAVPLFNIFSVIVLTFKAHPECHGSTEEQSTDKKENIKKACFNIVTNPIIIGIVLGLLSSLAGLRYPVIINKTINNIAQTATPVALICIGASFEGKKAIKKIKPTVIATFLKLVGLAAIFLPIAVKMGFRNQELMAILIMLASPSTVTCFVMAKGMDNDEVLSSSIVVLTTLLSSVTLTAWIFILRNFGLI</sequence>
<evidence type="ECO:0000256" key="8">
    <source>
        <dbReference type="SAM" id="Phobius"/>
    </source>
</evidence>
<proteinExistence type="inferred from homology"/>
<evidence type="ECO:0000256" key="7">
    <source>
        <dbReference type="ARBA" id="ARBA00023136"/>
    </source>
</evidence>
<dbReference type="PANTHER" id="PTHR36838">
    <property type="entry name" value="AUXIN EFFLUX CARRIER FAMILY PROTEIN"/>
    <property type="match status" value="1"/>
</dbReference>
<comment type="similarity">
    <text evidence="2">Belongs to the auxin efflux carrier (TC 2.A.69) family.</text>
</comment>
<dbReference type="AlphaFoldDB" id="A0A174YXW5"/>
<dbReference type="InterPro" id="IPR004776">
    <property type="entry name" value="Mem_transp_PIN-like"/>
</dbReference>
<keyword evidence="3" id="KW-0813">Transport</keyword>
<feature type="transmembrane region" description="Helical" evidence="8">
    <location>
        <begin position="103"/>
        <end position="121"/>
    </location>
</feature>
<feature type="transmembrane region" description="Helical" evidence="8">
    <location>
        <begin position="127"/>
        <end position="151"/>
    </location>
</feature>
<dbReference type="EMBL" id="QSHM01000003">
    <property type="protein sequence ID" value="RHC14233.1"/>
    <property type="molecule type" value="Genomic_DNA"/>
</dbReference>
<feature type="transmembrane region" description="Helical" evidence="8">
    <location>
        <begin position="172"/>
        <end position="194"/>
    </location>
</feature>
<evidence type="ECO:0000256" key="2">
    <source>
        <dbReference type="ARBA" id="ARBA00010145"/>
    </source>
</evidence>
<comment type="subcellular location">
    <subcellularLocation>
        <location evidence="1">Cell membrane</location>
        <topology evidence="1">Multi-pass membrane protein</topology>
    </subcellularLocation>
</comment>
<dbReference type="Gene3D" id="1.20.1530.20">
    <property type="match status" value="1"/>
</dbReference>
<evidence type="ECO:0000256" key="6">
    <source>
        <dbReference type="ARBA" id="ARBA00022989"/>
    </source>
</evidence>
<feature type="transmembrane region" description="Helical" evidence="8">
    <location>
        <begin position="297"/>
        <end position="316"/>
    </location>
</feature>
<dbReference type="EMBL" id="CZBU01000003">
    <property type="protein sequence ID" value="CUQ77519.1"/>
    <property type="molecule type" value="Genomic_DNA"/>
</dbReference>
<reference evidence="14 15" key="2">
    <citation type="submission" date="2018-08" db="EMBL/GenBank/DDBJ databases">
        <title>A genome reference for cultivated species of the human gut microbiota.</title>
        <authorList>
            <person name="Zou Y."/>
            <person name="Xue W."/>
            <person name="Luo G."/>
        </authorList>
    </citation>
    <scope>NUCLEOTIDE SEQUENCE [LARGE SCALE GENOMIC DNA]</scope>
    <source>
        <strain evidence="12 15">AF36-7BH</strain>
        <strain evidence="11 14">AM32-2AC</strain>
        <strain evidence="10 16">AM37-3BH</strain>
    </source>
</reference>
<feature type="transmembrane region" description="Helical" evidence="8">
    <location>
        <begin position="266"/>
        <end position="285"/>
    </location>
</feature>
<accession>A0A174YXW5</accession>
<dbReference type="Proteomes" id="UP000284794">
    <property type="component" value="Unassembled WGS sequence"/>
</dbReference>
<dbReference type="GO" id="GO:0005886">
    <property type="term" value="C:plasma membrane"/>
    <property type="evidence" value="ECO:0007669"/>
    <property type="project" value="UniProtKB-SubCell"/>
</dbReference>
<dbReference type="Proteomes" id="UP000285844">
    <property type="component" value="Unassembled WGS sequence"/>
</dbReference>
<keyword evidence="6 8" id="KW-1133">Transmembrane helix</keyword>
<dbReference type="RefSeq" id="WP_055215696.1">
    <property type="nucleotide sequence ID" value="NZ_CZBU01000003.1"/>
</dbReference>
<gene>
    <name evidence="12" type="ORF">DW007_00735</name>
    <name evidence="11" type="ORF">DW811_03995</name>
    <name evidence="10" type="ORF">DW858_04125</name>
    <name evidence="9" type="ORF">ERS852490_01610</name>
</gene>
<dbReference type="GO" id="GO:0055085">
    <property type="term" value="P:transmembrane transport"/>
    <property type="evidence" value="ECO:0007669"/>
    <property type="project" value="InterPro"/>
</dbReference>
<dbReference type="Pfam" id="PF03547">
    <property type="entry name" value="Mem_trans"/>
    <property type="match status" value="1"/>
</dbReference>
<keyword evidence="4" id="KW-1003">Cell membrane</keyword>
<evidence type="ECO:0000313" key="12">
    <source>
        <dbReference type="EMBL" id="RHL72415.1"/>
    </source>
</evidence>
<evidence type="ECO:0000256" key="1">
    <source>
        <dbReference type="ARBA" id="ARBA00004651"/>
    </source>
</evidence>
<keyword evidence="7 8" id="KW-0472">Membrane</keyword>
<evidence type="ECO:0000313" key="15">
    <source>
        <dbReference type="Proteomes" id="UP000285201"/>
    </source>
</evidence>